<accession>A0A927GBU3</accession>
<organism evidence="2 3">
    <name type="scientific">Spirosoma validum</name>
    <dbReference type="NCBI Taxonomy" id="2771355"/>
    <lineage>
        <taxon>Bacteria</taxon>
        <taxon>Pseudomonadati</taxon>
        <taxon>Bacteroidota</taxon>
        <taxon>Cytophagia</taxon>
        <taxon>Cytophagales</taxon>
        <taxon>Cytophagaceae</taxon>
        <taxon>Spirosoma</taxon>
    </lineage>
</organism>
<dbReference type="Proteomes" id="UP000653797">
    <property type="component" value="Unassembled WGS sequence"/>
</dbReference>
<evidence type="ECO:0000313" key="3">
    <source>
        <dbReference type="Proteomes" id="UP000653797"/>
    </source>
</evidence>
<dbReference type="RefSeq" id="WP_191037693.1">
    <property type="nucleotide sequence ID" value="NZ_JACXAA010000001.1"/>
</dbReference>
<dbReference type="AlphaFoldDB" id="A0A927GBU3"/>
<feature type="transmembrane region" description="Helical" evidence="1">
    <location>
        <begin position="21"/>
        <end position="43"/>
    </location>
</feature>
<comment type="caution">
    <text evidence="2">The sequence shown here is derived from an EMBL/GenBank/DDBJ whole genome shotgun (WGS) entry which is preliminary data.</text>
</comment>
<keyword evidence="1" id="KW-0812">Transmembrane</keyword>
<reference evidence="2" key="1">
    <citation type="submission" date="2020-09" db="EMBL/GenBank/DDBJ databases">
        <authorList>
            <person name="Kim M.K."/>
        </authorList>
    </citation>
    <scope>NUCLEOTIDE SEQUENCE</scope>
    <source>
        <strain evidence="2">BT704</strain>
    </source>
</reference>
<evidence type="ECO:0000256" key="1">
    <source>
        <dbReference type="SAM" id="Phobius"/>
    </source>
</evidence>
<keyword evidence="3" id="KW-1185">Reference proteome</keyword>
<name>A0A927GBU3_9BACT</name>
<sequence length="100" mass="11573">MNPEELSKWERQRTQGQVRFVTSYTLKLAAICLLISILFGPLWPILKSADLYTVLANTAPISWWMKKVIFSLTMGLGTGLYQWQRAEKEYKKYLDPGTDN</sequence>
<dbReference type="EMBL" id="JACXAA010000001">
    <property type="protein sequence ID" value="MBD2752077.1"/>
    <property type="molecule type" value="Genomic_DNA"/>
</dbReference>
<keyword evidence="1" id="KW-0472">Membrane</keyword>
<keyword evidence="1" id="KW-1133">Transmembrane helix</keyword>
<gene>
    <name evidence="2" type="ORF">IC230_04175</name>
</gene>
<proteinExistence type="predicted"/>
<protein>
    <submittedName>
        <fullName evidence="2">Uncharacterized protein</fullName>
    </submittedName>
</protein>
<feature type="transmembrane region" description="Helical" evidence="1">
    <location>
        <begin position="63"/>
        <end position="83"/>
    </location>
</feature>
<evidence type="ECO:0000313" key="2">
    <source>
        <dbReference type="EMBL" id="MBD2752077.1"/>
    </source>
</evidence>